<dbReference type="Proteomes" id="UP001320898">
    <property type="component" value="Unassembled WGS sequence"/>
</dbReference>
<evidence type="ECO:0000313" key="2">
    <source>
        <dbReference type="Proteomes" id="UP001320898"/>
    </source>
</evidence>
<accession>A0AAW5QX34</accession>
<dbReference type="SMART" id="SM00671">
    <property type="entry name" value="SEL1"/>
    <property type="match status" value="1"/>
</dbReference>
<dbReference type="SUPFAM" id="SSF81901">
    <property type="entry name" value="HCP-like"/>
    <property type="match status" value="1"/>
</dbReference>
<keyword evidence="2" id="KW-1185">Reference proteome</keyword>
<protein>
    <recommendedName>
        <fullName evidence="3">Sel1 repeat family protein</fullName>
    </recommendedName>
</protein>
<reference evidence="1 2" key="1">
    <citation type="submission" date="2022-04" db="EMBL/GenBank/DDBJ databases">
        <authorList>
            <person name="Ye Y.-Q."/>
            <person name="Du Z.-J."/>
        </authorList>
    </citation>
    <scope>NUCLEOTIDE SEQUENCE [LARGE SCALE GENOMIC DNA]</scope>
    <source>
        <strain evidence="1 2">A6E488</strain>
    </source>
</reference>
<dbReference type="RefSeq" id="WP_261614472.1">
    <property type="nucleotide sequence ID" value="NZ_JALIDZ010000002.1"/>
</dbReference>
<dbReference type="Pfam" id="PF08238">
    <property type="entry name" value="Sel1"/>
    <property type="match status" value="1"/>
</dbReference>
<dbReference type="EMBL" id="JALIDZ010000002">
    <property type="protein sequence ID" value="MCT8970894.1"/>
    <property type="molecule type" value="Genomic_DNA"/>
</dbReference>
<evidence type="ECO:0000313" key="1">
    <source>
        <dbReference type="EMBL" id="MCT8970894.1"/>
    </source>
</evidence>
<proteinExistence type="predicted"/>
<sequence>MARFDMQSYEDSGLAQGAATGDILFRLGMMYATGRTVEPDLITAHKWFNIAAAKGYPGAALYRQEVAAEMSSAEVAEAQRAAREWLNLH</sequence>
<dbReference type="AlphaFoldDB" id="A0AAW5QX34"/>
<dbReference type="InterPro" id="IPR006597">
    <property type="entry name" value="Sel1-like"/>
</dbReference>
<dbReference type="Gene3D" id="1.25.40.10">
    <property type="entry name" value="Tetratricopeptide repeat domain"/>
    <property type="match status" value="1"/>
</dbReference>
<comment type="caution">
    <text evidence="1">The sequence shown here is derived from an EMBL/GenBank/DDBJ whole genome shotgun (WGS) entry which is preliminary data.</text>
</comment>
<name>A0AAW5QX34_9HYPH</name>
<evidence type="ECO:0008006" key="3">
    <source>
        <dbReference type="Google" id="ProtNLM"/>
    </source>
</evidence>
<organism evidence="1 2">
    <name type="scientific">Microbaculum marinisediminis</name>
    <dbReference type="NCBI Taxonomy" id="2931392"/>
    <lineage>
        <taxon>Bacteria</taxon>
        <taxon>Pseudomonadati</taxon>
        <taxon>Pseudomonadota</taxon>
        <taxon>Alphaproteobacteria</taxon>
        <taxon>Hyphomicrobiales</taxon>
        <taxon>Tepidamorphaceae</taxon>
        <taxon>Microbaculum</taxon>
    </lineage>
</organism>
<gene>
    <name evidence="1" type="ORF">MUB46_03385</name>
</gene>
<dbReference type="InterPro" id="IPR011990">
    <property type="entry name" value="TPR-like_helical_dom_sf"/>
</dbReference>